<evidence type="ECO:0000313" key="4">
    <source>
        <dbReference type="Proteomes" id="UP000663873"/>
    </source>
</evidence>
<feature type="non-terminal residue" evidence="2">
    <location>
        <position position="1"/>
    </location>
</feature>
<evidence type="ECO:0000313" key="2">
    <source>
        <dbReference type="EMBL" id="CAF5081648.1"/>
    </source>
</evidence>
<protein>
    <submittedName>
        <fullName evidence="2">Uncharacterized protein</fullName>
    </submittedName>
</protein>
<feature type="non-terminal residue" evidence="2">
    <location>
        <position position="62"/>
    </location>
</feature>
<accession>A0A822DTS0</accession>
<dbReference type="Proteomes" id="UP000663848">
    <property type="component" value="Unassembled WGS sequence"/>
</dbReference>
<sequence length="62" mass="7186">RPPKPRKILVLIGVVCDDEIKDLIDLRSPKDKTKMEVKVPARKRDQLSINSGHTHFIIIREQ</sequence>
<dbReference type="AlphaFoldDB" id="A0A822DTS0"/>
<organism evidence="2 3">
    <name type="scientific">Rotaria socialis</name>
    <dbReference type="NCBI Taxonomy" id="392032"/>
    <lineage>
        <taxon>Eukaryota</taxon>
        <taxon>Metazoa</taxon>
        <taxon>Spiralia</taxon>
        <taxon>Gnathifera</taxon>
        <taxon>Rotifera</taxon>
        <taxon>Eurotatoria</taxon>
        <taxon>Bdelloidea</taxon>
        <taxon>Philodinida</taxon>
        <taxon>Philodinidae</taxon>
        <taxon>Rotaria</taxon>
    </lineage>
</organism>
<proteinExistence type="predicted"/>
<dbReference type="EMBL" id="CAJOBR010065192">
    <property type="protein sequence ID" value="CAF5081648.1"/>
    <property type="molecule type" value="Genomic_DNA"/>
</dbReference>
<evidence type="ECO:0000313" key="3">
    <source>
        <dbReference type="Proteomes" id="UP000663848"/>
    </source>
</evidence>
<reference evidence="2" key="1">
    <citation type="submission" date="2021-02" db="EMBL/GenBank/DDBJ databases">
        <authorList>
            <person name="Nowell W R."/>
        </authorList>
    </citation>
    <scope>NUCLEOTIDE SEQUENCE</scope>
</reference>
<gene>
    <name evidence="2" type="ORF">QYT958_LOCUS43934</name>
    <name evidence="1" type="ORF">UJA718_LOCUS45680</name>
</gene>
<evidence type="ECO:0000313" key="1">
    <source>
        <dbReference type="EMBL" id="CAF4904490.1"/>
    </source>
</evidence>
<dbReference type="Proteomes" id="UP000663873">
    <property type="component" value="Unassembled WGS sequence"/>
</dbReference>
<comment type="caution">
    <text evidence="2">The sequence shown here is derived from an EMBL/GenBank/DDBJ whole genome shotgun (WGS) entry which is preliminary data.</text>
</comment>
<keyword evidence="4" id="KW-1185">Reference proteome</keyword>
<name>A0A822DTS0_9BILA</name>
<dbReference type="EMBL" id="CAJOBP010077809">
    <property type="protein sequence ID" value="CAF4904490.1"/>
    <property type="molecule type" value="Genomic_DNA"/>
</dbReference>